<dbReference type="SUPFAM" id="SSF48264">
    <property type="entry name" value="Cytochrome P450"/>
    <property type="match status" value="1"/>
</dbReference>
<evidence type="ECO:0000313" key="9">
    <source>
        <dbReference type="Proteomes" id="UP000054241"/>
    </source>
</evidence>
<keyword evidence="4 7" id="KW-0560">Oxidoreductase</keyword>
<keyword evidence="6 7" id="KW-0503">Monooxygenase</keyword>
<dbReference type="InterPro" id="IPR001128">
    <property type="entry name" value="Cyt_P450"/>
</dbReference>
<dbReference type="EMBL" id="LMWL01000065">
    <property type="protein sequence ID" value="KUM92158.1"/>
    <property type="molecule type" value="Genomic_DNA"/>
</dbReference>
<dbReference type="OrthoDB" id="3218463at2"/>
<dbReference type="PROSITE" id="PS00086">
    <property type="entry name" value="CYTOCHROME_P450"/>
    <property type="match status" value="1"/>
</dbReference>
<evidence type="ECO:0000256" key="3">
    <source>
        <dbReference type="ARBA" id="ARBA00022723"/>
    </source>
</evidence>
<protein>
    <recommendedName>
        <fullName evidence="10">Cytochrome</fullName>
    </recommendedName>
</protein>
<comment type="similarity">
    <text evidence="1 7">Belongs to the cytochrome P450 family.</text>
</comment>
<dbReference type="InterPro" id="IPR002397">
    <property type="entry name" value="Cyt_P450_B"/>
</dbReference>
<dbReference type="PRINTS" id="PR00359">
    <property type="entry name" value="BP450"/>
</dbReference>
<dbReference type="Pfam" id="PF00067">
    <property type="entry name" value="p450"/>
    <property type="match status" value="1"/>
</dbReference>
<dbReference type="PANTHER" id="PTHR46696:SF1">
    <property type="entry name" value="CYTOCHROME P450 YJIB-RELATED"/>
    <property type="match status" value="1"/>
</dbReference>
<sequence>MTNSRWQHQEEIEGVRLDVDPALVAKNSTEPVGRTTLSDGRPAWLVTGWAETRQVFTHPAFSRTLATGLRDKGVEPTFMLDMDPPTQSRIRSRATRAFTHRRIEQLRPKSERIADELLDALVAEGEPADLVGRFAQPLPLTVMCDMLGVPAQDRAVLHPWSEVLLSLTAHRQEEIDSACAGLDSYMAGLLRQRRAEPADDLLSALVHDPRQRGDDPLTDDELVHLGVSLLVSGFPATASQITNFSYVLLSRPDLWRRLRDDPALVPGAVEELLRFVPLGSDAGLPRVATEDVEIGGQLIRAGDTVMVSRPSANRDRAVFSRPDEIALDRADNPHLAFGYGIHHCLGVHLARLELQVAIGRLVTRLPDLRIAVPEDQLQWRTGLVVRGLRELPVAWTAA</sequence>
<dbReference type="Proteomes" id="UP000054241">
    <property type="component" value="Unassembled WGS sequence"/>
</dbReference>
<keyword evidence="3 7" id="KW-0479">Metal-binding</keyword>
<proteinExistence type="inferred from homology"/>
<gene>
    <name evidence="8" type="ORF">AQI88_33690</name>
</gene>
<evidence type="ECO:0000256" key="7">
    <source>
        <dbReference type="RuleBase" id="RU000461"/>
    </source>
</evidence>
<evidence type="ECO:0008006" key="10">
    <source>
        <dbReference type="Google" id="ProtNLM"/>
    </source>
</evidence>
<dbReference type="AlphaFoldDB" id="A0A101NF56"/>
<keyword evidence="5 7" id="KW-0408">Iron</keyword>
<keyword evidence="2 7" id="KW-0349">Heme</keyword>
<accession>A0A101NF56</accession>
<evidence type="ECO:0000256" key="2">
    <source>
        <dbReference type="ARBA" id="ARBA00022617"/>
    </source>
</evidence>
<dbReference type="InterPro" id="IPR036396">
    <property type="entry name" value="Cyt_P450_sf"/>
</dbReference>
<dbReference type="GO" id="GO:0016705">
    <property type="term" value="F:oxidoreductase activity, acting on paired donors, with incorporation or reduction of molecular oxygen"/>
    <property type="evidence" value="ECO:0007669"/>
    <property type="project" value="InterPro"/>
</dbReference>
<dbReference type="CDD" id="cd11031">
    <property type="entry name" value="Cyp158A-like"/>
    <property type="match status" value="1"/>
</dbReference>
<evidence type="ECO:0000256" key="6">
    <source>
        <dbReference type="ARBA" id="ARBA00023033"/>
    </source>
</evidence>
<organism evidence="8 9">
    <name type="scientific">Streptomyces cellostaticus</name>
    <dbReference type="NCBI Taxonomy" id="67285"/>
    <lineage>
        <taxon>Bacteria</taxon>
        <taxon>Bacillati</taxon>
        <taxon>Actinomycetota</taxon>
        <taxon>Actinomycetes</taxon>
        <taxon>Kitasatosporales</taxon>
        <taxon>Streptomycetaceae</taxon>
        <taxon>Streptomyces</taxon>
    </lineage>
</organism>
<evidence type="ECO:0000256" key="1">
    <source>
        <dbReference type="ARBA" id="ARBA00010617"/>
    </source>
</evidence>
<dbReference type="InterPro" id="IPR017972">
    <property type="entry name" value="Cyt_P450_CS"/>
</dbReference>
<dbReference type="GO" id="GO:0020037">
    <property type="term" value="F:heme binding"/>
    <property type="evidence" value="ECO:0007669"/>
    <property type="project" value="InterPro"/>
</dbReference>
<dbReference type="FunFam" id="1.10.630.10:FF:000018">
    <property type="entry name" value="Cytochrome P450 monooxygenase"/>
    <property type="match status" value="1"/>
</dbReference>
<dbReference type="GO" id="GO:0005506">
    <property type="term" value="F:iron ion binding"/>
    <property type="evidence" value="ECO:0007669"/>
    <property type="project" value="InterPro"/>
</dbReference>
<reference evidence="8 9" key="1">
    <citation type="submission" date="2015-10" db="EMBL/GenBank/DDBJ databases">
        <title>Draft genome sequence of Streptomyces cellostaticus DSM 40189, type strain for the species Streptomyces cellostaticus.</title>
        <authorList>
            <person name="Ruckert C."/>
            <person name="Winkler A."/>
            <person name="Kalinowski J."/>
            <person name="Kampfer P."/>
            <person name="Glaeser S."/>
        </authorList>
    </citation>
    <scope>NUCLEOTIDE SEQUENCE [LARGE SCALE GENOMIC DNA]</scope>
    <source>
        <strain evidence="8 9">DSM 40189</strain>
    </source>
</reference>
<keyword evidence="9" id="KW-1185">Reference proteome</keyword>
<evidence type="ECO:0000256" key="4">
    <source>
        <dbReference type="ARBA" id="ARBA00023002"/>
    </source>
</evidence>
<name>A0A101NF56_9ACTN</name>
<dbReference type="GO" id="GO:0004497">
    <property type="term" value="F:monooxygenase activity"/>
    <property type="evidence" value="ECO:0007669"/>
    <property type="project" value="UniProtKB-KW"/>
</dbReference>
<dbReference type="Gene3D" id="1.10.630.10">
    <property type="entry name" value="Cytochrome P450"/>
    <property type="match status" value="1"/>
</dbReference>
<evidence type="ECO:0000313" key="8">
    <source>
        <dbReference type="EMBL" id="KUM92158.1"/>
    </source>
</evidence>
<dbReference type="RefSeq" id="WP_067006703.1">
    <property type="nucleotide sequence ID" value="NZ_BNDU01000006.1"/>
</dbReference>
<dbReference type="STRING" id="67285.AQI88_33690"/>
<evidence type="ECO:0000256" key="5">
    <source>
        <dbReference type="ARBA" id="ARBA00023004"/>
    </source>
</evidence>
<dbReference type="PANTHER" id="PTHR46696">
    <property type="entry name" value="P450, PUTATIVE (EUROFUNG)-RELATED"/>
    <property type="match status" value="1"/>
</dbReference>
<comment type="caution">
    <text evidence="8">The sequence shown here is derived from an EMBL/GenBank/DDBJ whole genome shotgun (WGS) entry which is preliminary data.</text>
</comment>